<keyword evidence="1" id="KW-0472">Membrane</keyword>
<proteinExistence type="predicted"/>
<evidence type="ECO:0000256" key="1">
    <source>
        <dbReference type="SAM" id="Phobius"/>
    </source>
</evidence>
<gene>
    <name evidence="2" type="ORF">B0T19DRAFT_38307</name>
</gene>
<keyword evidence="1" id="KW-1133">Transmembrane helix</keyword>
<feature type="transmembrane region" description="Helical" evidence="1">
    <location>
        <begin position="132"/>
        <end position="150"/>
    </location>
</feature>
<name>A0AAE0J3X6_9PEZI</name>
<reference evidence="2" key="1">
    <citation type="journal article" date="2023" name="Mol. Phylogenet. Evol.">
        <title>Genome-scale phylogeny and comparative genomics of the fungal order Sordariales.</title>
        <authorList>
            <person name="Hensen N."/>
            <person name="Bonometti L."/>
            <person name="Westerberg I."/>
            <person name="Brannstrom I.O."/>
            <person name="Guillou S."/>
            <person name="Cros-Aarteil S."/>
            <person name="Calhoun S."/>
            <person name="Haridas S."/>
            <person name="Kuo A."/>
            <person name="Mondo S."/>
            <person name="Pangilinan J."/>
            <person name="Riley R."/>
            <person name="LaButti K."/>
            <person name="Andreopoulos B."/>
            <person name="Lipzen A."/>
            <person name="Chen C."/>
            <person name="Yan M."/>
            <person name="Daum C."/>
            <person name="Ng V."/>
            <person name="Clum A."/>
            <person name="Steindorff A."/>
            <person name="Ohm R.A."/>
            <person name="Martin F."/>
            <person name="Silar P."/>
            <person name="Natvig D.O."/>
            <person name="Lalanne C."/>
            <person name="Gautier V."/>
            <person name="Ament-Velasquez S.L."/>
            <person name="Kruys A."/>
            <person name="Hutchinson M.I."/>
            <person name="Powell A.J."/>
            <person name="Barry K."/>
            <person name="Miller A.N."/>
            <person name="Grigoriev I.V."/>
            <person name="Debuchy R."/>
            <person name="Gladieux P."/>
            <person name="Hiltunen Thoren M."/>
            <person name="Johannesson H."/>
        </authorList>
    </citation>
    <scope>NUCLEOTIDE SEQUENCE</scope>
    <source>
        <strain evidence="2">SMH4131-1</strain>
    </source>
</reference>
<organism evidence="2 3">
    <name type="scientific">Cercophora scortea</name>
    <dbReference type="NCBI Taxonomy" id="314031"/>
    <lineage>
        <taxon>Eukaryota</taxon>
        <taxon>Fungi</taxon>
        <taxon>Dikarya</taxon>
        <taxon>Ascomycota</taxon>
        <taxon>Pezizomycotina</taxon>
        <taxon>Sordariomycetes</taxon>
        <taxon>Sordariomycetidae</taxon>
        <taxon>Sordariales</taxon>
        <taxon>Lasiosphaeriaceae</taxon>
        <taxon>Cercophora</taxon>
    </lineage>
</organism>
<comment type="caution">
    <text evidence="2">The sequence shown here is derived from an EMBL/GenBank/DDBJ whole genome shotgun (WGS) entry which is preliminary data.</text>
</comment>
<reference evidence="2" key="2">
    <citation type="submission" date="2023-06" db="EMBL/GenBank/DDBJ databases">
        <authorList>
            <consortium name="Lawrence Berkeley National Laboratory"/>
            <person name="Haridas S."/>
            <person name="Hensen N."/>
            <person name="Bonometti L."/>
            <person name="Westerberg I."/>
            <person name="Brannstrom I.O."/>
            <person name="Guillou S."/>
            <person name="Cros-Aarteil S."/>
            <person name="Calhoun S."/>
            <person name="Kuo A."/>
            <person name="Mondo S."/>
            <person name="Pangilinan J."/>
            <person name="Riley R."/>
            <person name="Labutti K."/>
            <person name="Andreopoulos B."/>
            <person name="Lipzen A."/>
            <person name="Chen C."/>
            <person name="Yanf M."/>
            <person name="Daum C."/>
            <person name="Ng V."/>
            <person name="Clum A."/>
            <person name="Steindorff A."/>
            <person name="Ohm R."/>
            <person name="Martin F."/>
            <person name="Silar P."/>
            <person name="Natvig D."/>
            <person name="Lalanne C."/>
            <person name="Gautier V."/>
            <person name="Ament-Velasquez S.L."/>
            <person name="Kruys A."/>
            <person name="Hutchinson M.I."/>
            <person name="Powell A.J."/>
            <person name="Barry K."/>
            <person name="Miller A.N."/>
            <person name="Grigoriev I.V."/>
            <person name="Debuchy R."/>
            <person name="Gladieux P."/>
            <person name="Thoren M.H."/>
            <person name="Johannesson H."/>
        </authorList>
    </citation>
    <scope>NUCLEOTIDE SEQUENCE</scope>
    <source>
        <strain evidence="2">SMH4131-1</strain>
    </source>
</reference>
<protein>
    <submittedName>
        <fullName evidence="2">Uncharacterized protein</fullName>
    </submittedName>
</protein>
<dbReference type="AlphaFoldDB" id="A0AAE0J3X6"/>
<dbReference type="EMBL" id="JAUEPO010000001">
    <property type="protein sequence ID" value="KAK3336413.1"/>
    <property type="molecule type" value="Genomic_DNA"/>
</dbReference>
<keyword evidence="1" id="KW-0812">Transmembrane</keyword>
<evidence type="ECO:0000313" key="2">
    <source>
        <dbReference type="EMBL" id="KAK3336413.1"/>
    </source>
</evidence>
<keyword evidence="3" id="KW-1185">Reference proteome</keyword>
<sequence>MWTKRGKGRGEGGEETCIVRHNHMALSSFPIWYGRSRRPASNLFVSCCDHNYGRVSFGWLGVAEDIAGPDVFEVLLEGSGVAGVAFDDAVVRFLFCSCSEIRENSLPLLAMLSKGEIDKAFGFMTGRRRKSVSCSISWALALLFSFSFLLRDGE</sequence>
<dbReference type="Proteomes" id="UP001286456">
    <property type="component" value="Unassembled WGS sequence"/>
</dbReference>
<evidence type="ECO:0000313" key="3">
    <source>
        <dbReference type="Proteomes" id="UP001286456"/>
    </source>
</evidence>
<accession>A0AAE0J3X6</accession>